<dbReference type="EMBL" id="JANIBC010000005">
    <property type="protein sequence ID" value="MCQ8185499.1"/>
    <property type="molecule type" value="Genomic_DNA"/>
</dbReference>
<evidence type="ECO:0000256" key="5">
    <source>
        <dbReference type="ARBA" id="ARBA00024934"/>
    </source>
</evidence>
<evidence type="ECO:0000256" key="1">
    <source>
        <dbReference type="ARBA" id="ARBA00004117"/>
    </source>
</evidence>
<evidence type="ECO:0000256" key="2">
    <source>
        <dbReference type="ARBA" id="ARBA00009677"/>
    </source>
</evidence>
<keyword evidence="8" id="KW-1185">Reference proteome</keyword>
<protein>
    <recommendedName>
        <fullName evidence="3 6">Flagellar basal body rod protein FlgB</fullName>
    </recommendedName>
</protein>
<evidence type="ECO:0000313" key="8">
    <source>
        <dbReference type="Proteomes" id="UP001142610"/>
    </source>
</evidence>
<evidence type="ECO:0000256" key="4">
    <source>
        <dbReference type="ARBA" id="ARBA00023143"/>
    </source>
</evidence>
<comment type="subunit">
    <text evidence="6">The basal body constitutes a major portion of the flagellar organelle and consists of a number of rings mounted on a central rod.</text>
</comment>
<comment type="subcellular location">
    <subcellularLocation>
        <location evidence="1 6">Bacterial flagellum basal body</location>
    </subcellularLocation>
</comment>
<keyword evidence="4 6" id="KW-0975">Bacterial flagellum</keyword>
<reference evidence="7" key="1">
    <citation type="submission" date="2022-07" db="EMBL/GenBank/DDBJ databases">
        <title>Parvularcula maris sp. nov., an algicidal bacterium isolated from seawater.</title>
        <authorList>
            <person name="Li F."/>
        </authorList>
    </citation>
    <scope>NUCLEOTIDE SEQUENCE</scope>
    <source>
        <strain evidence="7">BGMRC 0090</strain>
    </source>
</reference>
<dbReference type="GO" id="GO:0071973">
    <property type="term" value="P:bacterial-type flagellum-dependent cell motility"/>
    <property type="evidence" value="ECO:0007669"/>
    <property type="project" value="InterPro"/>
</dbReference>
<dbReference type="AlphaFoldDB" id="A0A9X2L9P2"/>
<sequence>MIDGISLFATMTNKMDYLTVRHTLLAQNVANSDTPGYKAQDLRTFTEALRTVEPASMKATHGRHMVADLGNTTFRENTHVQGWEVAPSGNQVTLEEQMIKAADNGRDYQLTTQLMKKHAGMMKAVLSTRT</sequence>
<dbReference type="GO" id="GO:0030694">
    <property type="term" value="C:bacterial-type flagellum basal body, rod"/>
    <property type="evidence" value="ECO:0007669"/>
    <property type="project" value="InterPro"/>
</dbReference>
<evidence type="ECO:0000256" key="3">
    <source>
        <dbReference type="ARBA" id="ARBA00014376"/>
    </source>
</evidence>
<keyword evidence="7" id="KW-0969">Cilium</keyword>
<dbReference type="Proteomes" id="UP001142610">
    <property type="component" value="Unassembled WGS sequence"/>
</dbReference>
<evidence type="ECO:0000313" key="7">
    <source>
        <dbReference type="EMBL" id="MCQ8185499.1"/>
    </source>
</evidence>
<proteinExistence type="inferred from homology"/>
<evidence type="ECO:0000256" key="6">
    <source>
        <dbReference type="PIRNR" id="PIRNR002889"/>
    </source>
</evidence>
<name>A0A9X2L9P2_9PROT</name>
<dbReference type="PIRSF" id="PIRSF002889">
    <property type="entry name" value="Rod_FlgB"/>
    <property type="match status" value="1"/>
</dbReference>
<comment type="similarity">
    <text evidence="2 6">Belongs to the flagella basal body rod proteins family.</text>
</comment>
<gene>
    <name evidence="7" type="primary">flgB</name>
    <name evidence="7" type="ORF">NOG11_08830</name>
</gene>
<dbReference type="RefSeq" id="WP_256619385.1">
    <property type="nucleotide sequence ID" value="NZ_JANIBC010000005.1"/>
</dbReference>
<dbReference type="NCBIfam" id="TIGR01396">
    <property type="entry name" value="FlgB"/>
    <property type="match status" value="1"/>
</dbReference>
<organism evidence="7 8">
    <name type="scientific">Parvularcula maris</name>
    <dbReference type="NCBI Taxonomy" id="2965077"/>
    <lineage>
        <taxon>Bacteria</taxon>
        <taxon>Pseudomonadati</taxon>
        <taxon>Pseudomonadota</taxon>
        <taxon>Alphaproteobacteria</taxon>
        <taxon>Parvularculales</taxon>
        <taxon>Parvularculaceae</taxon>
        <taxon>Parvularcula</taxon>
    </lineage>
</organism>
<keyword evidence="7" id="KW-0966">Cell projection</keyword>
<dbReference type="InterPro" id="IPR006300">
    <property type="entry name" value="FlgB"/>
</dbReference>
<comment type="caution">
    <text evidence="7">The sequence shown here is derived from an EMBL/GenBank/DDBJ whole genome shotgun (WGS) entry which is preliminary data.</text>
</comment>
<comment type="function">
    <text evidence="5 6">Structural component of flagellum, the bacterial motility apparatus. Part of the rod structure of flagellar basal body.</text>
</comment>
<accession>A0A9X2L9P2</accession>
<keyword evidence="7" id="KW-0282">Flagellum</keyword>